<evidence type="ECO:0000313" key="7">
    <source>
        <dbReference type="Proteomes" id="UP000525078"/>
    </source>
</evidence>
<dbReference type="Proteomes" id="UP000525078">
    <property type="component" value="Unassembled WGS sequence"/>
</dbReference>
<dbReference type="Pfam" id="PF03492">
    <property type="entry name" value="Methyltransf_7"/>
    <property type="match status" value="1"/>
</dbReference>
<gene>
    <name evidence="6" type="ORF">F8388_025291</name>
</gene>
<evidence type="ECO:0000256" key="3">
    <source>
        <dbReference type="ARBA" id="ARBA00022723"/>
    </source>
</evidence>
<keyword evidence="4" id="KW-0460">Magnesium</keyword>
<reference evidence="6 7" key="1">
    <citation type="journal article" date="2020" name="bioRxiv">
        <title>Sequence and annotation of 42 cannabis genomes reveals extensive copy number variation in cannabinoid synthesis and pathogen resistance genes.</title>
        <authorList>
            <person name="Mckernan K.J."/>
            <person name="Helbert Y."/>
            <person name="Kane L.T."/>
            <person name="Ebling H."/>
            <person name="Zhang L."/>
            <person name="Liu B."/>
            <person name="Eaton Z."/>
            <person name="Mclaughlin S."/>
            <person name="Kingan S."/>
            <person name="Baybayan P."/>
            <person name="Concepcion G."/>
            <person name="Jordan M."/>
            <person name="Riva A."/>
            <person name="Barbazuk W."/>
            <person name="Harkins T."/>
        </authorList>
    </citation>
    <scope>NUCLEOTIDE SEQUENCE [LARGE SCALE GENOMIC DNA]</scope>
    <source>
        <strain evidence="7">cv. Jamaican Lion 4</strain>
        <tissue evidence="6">Leaf</tissue>
    </source>
</reference>
<evidence type="ECO:0000256" key="5">
    <source>
        <dbReference type="SAM" id="MobiDB-lite"/>
    </source>
</evidence>
<name>A0A7J6FSQ2_CANSA</name>
<dbReference type="GO" id="GO:0032259">
    <property type="term" value="P:methylation"/>
    <property type="evidence" value="ECO:0007669"/>
    <property type="project" value="UniProtKB-KW"/>
</dbReference>
<dbReference type="InterPro" id="IPR029063">
    <property type="entry name" value="SAM-dependent_MTases_sf"/>
</dbReference>
<keyword evidence="2" id="KW-0808">Transferase</keyword>
<sequence>MEESFPMTGGDGPYSYAKNSNRQKEAAESAKAMLVAAITENLEINKHNICPISNSFRIADFGCSTGPNTFIAVDTIIEAVCKTYHESTFVHNPEFHVFFSDHVSNDFNFLFTNLPKDRSYFAAGVPGSFHNKLFPRASLNLAYSSHALQWLSKTPMEVTNPSLPAFNKGKIFYAKAVEQVCEAYKRQHEEDLASFFGARSEELAPGGLVAILMSGREDESSPSQVSLGPLFEPLESTLIEMANEGIISQEKLDSFNLPIFSPSPKEIKKIIQKNGCFEILRLEVQPRTLHPMITLQQCRAGFENIITKHFDDNNNDNVIIEQLFDRYSKKIGGYSPISEDDKTMAIGLFLLLKRR</sequence>
<dbReference type="Gene3D" id="3.40.50.150">
    <property type="entry name" value="Vaccinia Virus protein VP39"/>
    <property type="match status" value="1"/>
</dbReference>
<accession>A0A7J6FSQ2</accession>
<dbReference type="SUPFAM" id="SSF53335">
    <property type="entry name" value="S-adenosyl-L-methionine-dependent methyltransferases"/>
    <property type="match status" value="1"/>
</dbReference>
<dbReference type="InterPro" id="IPR042086">
    <property type="entry name" value="MeTrfase_capping"/>
</dbReference>
<keyword evidence="3" id="KW-0479">Metal-binding</keyword>
<evidence type="ECO:0000256" key="4">
    <source>
        <dbReference type="ARBA" id="ARBA00022842"/>
    </source>
</evidence>
<feature type="region of interest" description="Disordered" evidence="5">
    <location>
        <begin position="1"/>
        <end position="21"/>
    </location>
</feature>
<comment type="caution">
    <text evidence="6">The sequence shown here is derived from an EMBL/GenBank/DDBJ whole genome shotgun (WGS) entry which is preliminary data.</text>
</comment>
<proteinExistence type="predicted"/>
<evidence type="ECO:0000256" key="2">
    <source>
        <dbReference type="ARBA" id="ARBA00022679"/>
    </source>
</evidence>
<evidence type="ECO:0000256" key="1">
    <source>
        <dbReference type="ARBA" id="ARBA00022603"/>
    </source>
</evidence>
<protein>
    <submittedName>
        <fullName evidence="6">Uncharacterized protein</fullName>
    </submittedName>
</protein>
<evidence type="ECO:0000313" key="6">
    <source>
        <dbReference type="EMBL" id="KAF4373597.1"/>
    </source>
</evidence>
<dbReference type="GO" id="GO:0008168">
    <property type="term" value="F:methyltransferase activity"/>
    <property type="evidence" value="ECO:0007669"/>
    <property type="project" value="UniProtKB-KW"/>
</dbReference>
<dbReference type="EMBL" id="JAATIP010000099">
    <property type="protein sequence ID" value="KAF4373597.1"/>
    <property type="molecule type" value="Genomic_DNA"/>
</dbReference>
<dbReference type="AlphaFoldDB" id="A0A7J6FSQ2"/>
<keyword evidence="1" id="KW-0489">Methyltransferase</keyword>
<dbReference type="PANTHER" id="PTHR31009">
    <property type="entry name" value="S-ADENOSYL-L-METHIONINE:CARBOXYL METHYLTRANSFERASE FAMILY PROTEIN"/>
    <property type="match status" value="1"/>
</dbReference>
<organism evidence="6 7">
    <name type="scientific">Cannabis sativa</name>
    <name type="common">Hemp</name>
    <name type="synonym">Marijuana</name>
    <dbReference type="NCBI Taxonomy" id="3483"/>
    <lineage>
        <taxon>Eukaryota</taxon>
        <taxon>Viridiplantae</taxon>
        <taxon>Streptophyta</taxon>
        <taxon>Embryophyta</taxon>
        <taxon>Tracheophyta</taxon>
        <taxon>Spermatophyta</taxon>
        <taxon>Magnoliopsida</taxon>
        <taxon>eudicotyledons</taxon>
        <taxon>Gunneridae</taxon>
        <taxon>Pentapetalae</taxon>
        <taxon>rosids</taxon>
        <taxon>fabids</taxon>
        <taxon>Rosales</taxon>
        <taxon>Cannabaceae</taxon>
        <taxon>Cannabis</taxon>
    </lineage>
</organism>
<dbReference type="Gene3D" id="1.10.1200.270">
    <property type="entry name" value="Methyltransferase, alpha-helical capping domain"/>
    <property type="match status" value="1"/>
</dbReference>
<dbReference type="InterPro" id="IPR005299">
    <property type="entry name" value="MeTrfase_7"/>
</dbReference>
<dbReference type="GO" id="GO:0046872">
    <property type="term" value="F:metal ion binding"/>
    <property type="evidence" value="ECO:0007669"/>
    <property type="project" value="UniProtKB-KW"/>
</dbReference>